<evidence type="ECO:0000256" key="1">
    <source>
        <dbReference type="ARBA" id="ARBA00009922"/>
    </source>
</evidence>
<evidence type="ECO:0000256" key="6">
    <source>
        <dbReference type="ARBA" id="ARBA00022806"/>
    </source>
</evidence>
<keyword evidence="2" id="KW-0540">Nuclease</keyword>
<accession>A0A0W8F4B1</accession>
<evidence type="ECO:0000256" key="9">
    <source>
        <dbReference type="ARBA" id="ARBA00023125"/>
    </source>
</evidence>
<evidence type="ECO:0000256" key="3">
    <source>
        <dbReference type="ARBA" id="ARBA00022741"/>
    </source>
</evidence>
<dbReference type="GO" id="GO:0000725">
    <property type="term" value="P:recombinational repair"/>
    <property type="evidence" value="ECO:0007669"/>
    <property type="project" value="TreeGrafter"/>
</dbReference>
<organism evidence="17">
    <name type="scientific">hydrocarbon metagenome</name>
    <dbReference type="NCBI Taxonomy" id="938273"/>
    <lineage>
        <taxon>unclassified sequences</taxon>
        <taxon>metagenomes</taxon>
        <taxon>ecological metagenomes</taxon>
    </lineage>
</organism>
<dbReference type="Pfam" id="PF12705">
    <property type="entry name" value="PDDEXK_1"/>
    <property type="match status" value="1"/>
</dbReference>
<keyword evidence="3" id="KW-0547">Nucleotide-binding</keyword>
<keyword evidence="7" id="KW-0269">Exonuclease</keyword>
<keyword evidence="8" id="KW-0067">ATP-binding</keyword>
<keyword evidence="6 17" id="KW-0347">Helicase</keyword>
<feature type="domain" description="UvrD-like helicase ATP-binding" evidence="15">
    <location>
        <begin position="1"/>
        <end position="294"/>
    </location>
</feature>
<dbReference type="PROSITE" id="PS51198">
    <property type="entry name" value="UVRD_HELICASE_ATP_BIND"/>
    <property type="match status" value="1"/>
</dbReference>
<name>A0A0W8F4B1_9ZZZZ</name>
<comment type="catalytic activity">
    <reaction evidence="12">
        <text>Couples ATP hydrolysis with the unwinding of duplex DNA by translocating in the 3'-5' direction.</text>
        <dbReference type="EC" id="5.6.2.4"/>
    </reaction>
</comment>
<keyword evidence="4" id="KW-0227">DNA damage</keyword>
<dbReference type="AlphaFoldDB" id="A0A0W8F4B1"/>
<dbReference type="InterPro" id="IPR014016">
    <property type="entry name" value="UvrD-like_ATP-bd"/>
</dbReference>
<dbReference type="Gene3D" id="1.10.10.160">
    <property type="match status" value="1"/>
</dbReference>
<reference evidence="17" key="1">
    <citation type="journal article" date="2015" name="Proc. Natl. Acad. Sci. U.S.A.">
        <title>Networks of energetic and metabolic interactions define dynamics in microbial communities.</title>
        <authorList>
            <person name="Embree M."/>
            <person name="Liu J.K."/>
            <person name="Al-Bassam M.M."/>
            <person name="Zengler K."/>
        </authorList>
    </citation>
    <scope>NUCLEOTIDE SEQUENCE</scope>
</reference>
<dbReference type="SUPFAM" id="SSF52540">
    <property type="entry name" value="P-loop containing nucleoside triphosphate hydrolases"/>
    <property type="match status" value="1"/>
</dbReference>
<evidence type="ECO:0000259" key="16">
    <source>
        <dbReference type="PROSITE" id="PS51217"/>
    </source>
</evidence>
<dbReference type="Gene3D" id="3.40.50.300">
    <property type="entry name" value="P-loop containing nucleotide triphosphate hydrolases"/>
    <property type="match status" value="2"/>
</dbReference>
<dbReference type="PANTHER" id="PTHR11070">
    <property type="entry name" value="UVRD / RECB / PCRA DNA HELICASE FAMILY MEMBER"/>
    <property type="match status" value="1"/>
</dbReference>
<evidence type="ECO:0000256" key="13">
    <source>
        <dbReference type="ARBA" id="ARBA00034808"/>
    </source>
</evidence>
<comment type="caution">
    <text evidence="17">The sequence shown here is derived from an EMBL/GenBank/DDBJ whole genome shotgun (WGS) entry which is preliminary data.</text>
</comment>
<comment type="catalytic activity">
    <reaction evidence="14">
        <text>ATP + H2O = ADP + phosphate + H(+)</text>
        <dbReference type="Rhea" id="RHEA:13065"/>
        <dbReference type="ChEBI" id="CHEBI:15377"/>
        <dbReference type="ChEBI" id="CHEBI:15378"/>
        <dbReference type="ChEBI" id="CHEBI:30616"/>
        <dbReference type="ChEBI" id="CHEBI:43474"/>
        <dbReference type="ChEBI" id="CHEBI:456216"/>
        <dbReference type="EC" id="5.6.2.4"/>
    </reaction>
</comment>
<evidence type="ECO:0000259" key="15">
    <source>
        <dbReference type="PROSITE" id="PS51198"/>
    </source>
</evidence>
<dbReference type="InterPro" id="IPR011604">
    <property type="entry name" value="PDDEXK-like_dom_sf"/>
</dbReference>
<dbReference type="CDD" id="cd17932">
    <property type="entry name" value="DEXQc_UvrD"/>
    <property type="match status" value="1"/>
</dbReference>
<evidence type="ECO:0000313" key="17">
    <source>
        <dbReference type="EMBL" id="KUG15735.1"/>
    </source>
</evidence>
<dbReference type="Gene3D" id="3.90.320.10">
    <property type="match status" value="1"/>
</dbReference>
<evidence type="ECO:0000256" key="12">
    <source>
        <dbReference type="ARBA" id="ARBA00034617"/>
    </source>
</evidence>
<dbReference type="SUPFAM" id="SSF52980">
    <property type="entry name" value="Restriction endonuclease-like"/>
    <property type="match status" value="1"/>
</dbReference>
<dbReference type="InterPro" id="IPR011335">
    <property type="entry name" value="Restrct_endonuc-II-like"/>
</dbReference>
<keyword evidence="9" id="KW-0238">DNA-binding</keyword>
<evidence type="ECO:0000256" key="2">
    <source>
        <dbReference type="ARBA" id="ARBA00022722"/>
    </source>
</evidence>
<dbReference type="EC" id="5.6.2.4" evidence="13"/>
<keyword evidence="5" id="KW-0378">Hydrolase</keyword>
<dbReference type="InterPro" id="IPR027417">
    <property type="entry name" value="P-loop_NTPase"/>
</dbReference>
<sequence>MQLNPAQVDAVTCQGIQLILAGPGSGKTRVITEKIRHLIATGVPPSHILALTFSDKAAQEMRDRLDQEPQSADLTVSTFHAFCLSVLEENRLDSGINFSSGVISRANQLVWGLKNIDSFGFEHIEVGNNAVDVIEAIIDGISTFRDELIAPGELATYLKGKEQVTVSAEESAYLGKLSDLLRVYRAYERFKRAEMLLDYDDMIHETCRLFERKPLILRRYRERFTHILVDEFQDTNYAQLQLIKMLAGDHLCVVGDDDQTIYRFRGAYLTNMQDFLGHFRDAREILLTHNYRSTQTILTLALALMHHAPNRREKRLLTKNPPGDPVRVVQCENEATEASYVVGEIERLLGTPFTSRREKIERPYTCKDFAIVCRRRRDGAKFYQLLRDRGIPAEFVGEMEFFSAPVIRDLLAYLKSINNPLLAGIPLNRVMKISGIPETEVQKINAVARKATFGNPYNDGVFEAMQSSDSLAPHHATAVRELLGTLDRLILEKDRGTLTGLVHQLMMQATDLYARALEDETGQEVLLLNQFLTITREYEEITKDATVDSFLTYLRFLSGFSIEVGETDVADSVKVLTVHKSKGKEFPVVFVGDLAVNRFPLQYQAKEFVVPNDLSKGMKTTDDEKALFLQEERRLLYVAMTRAEDLLYLTRATWYGNNKNPTKQSKFLDELPLDDTSLVRKIEVPAVVAAPALRGENALEQYQHTLQYQARRAIHQLHLQTALQHIVTLEKLRLVSEGHVLSSFNRDAFLMLPENDAEIEALMQGHTPCLVGESHTFSASELGTYERCPLKYKYQYVVQIPSLSRTFFDLGKAVHTAIEHLSKKQKEGIPPTKEMALALLDTAWSTAAYESKSHEEKDRETAEALLDTYLSWQAGNPNRILEVEKRFQISLGGRLVRGAIDRIEETPDGGIVVIDFKTGSKSGNISKNTIQQDMQMNLYSLAVRELYGKLPVRASLYYLAPNKTYDYQPTVETIGSFEERVVNLIRAVCAEEFSPTPDYQMCRWCDYKDFCEEGE</sequence>
<dbReference type="EMBL" id="LNQE01001536">
    <property type="protein sequence ID" value="KUG15735.1"/>
    <property type="molecule type" value="Genomic_DNA"/>
</dbReference>
<dbReference type="Pfam" id="PF00580">
    <property type="entry name" value="UvrD-helicase"/>
    <property type="match status" value="1"/>
</dbReference>
<dbReference type="GO" id="GO:0004527">
    <property type="term" value="F:exonuclease activity"/>
    <property type="evidence" value="ECO:0007669"/>
    <property type="project" value="UniProtKB-KW"/>
</dbReference>
<evidence type="ECO:0000256" key="4">
    <source>
        <dbReference type="ARBA" id="ARBA00022763"/>
    </source>
</evidence>
<evidence type="ECO:0000256" key="11">
    <source>
        <dbReference type="ARBA" id="ARBA00023235"/>
    </source>
</evidence>
<evidence type="ECO:0000256" key="10">
    <source>
        <dbReference type="ARBA" id="ARBA00023204"/>
    </source>
</evidence>
<dbReference type="InterPro" id="IPR013986">
    <property type="entry name" value="DExx_box_DNA_helicase_dom_sf"/>
</dbReference>
<keyword evidence="10" id="KW-0234">DNA repair</keyword>
<keyword evidence="11" id="KW-0413">Isomerase</keyword>
<evidence type="ECO:0000256" key="5">
    <source>
        <dbReference type="ARBA" id="ARBA00022801"/>
    </source>
</evidence>
<dbReference type="GO" id="GO:0043138">
    <property type="term" value="F:3'-5' DNA helicase activity"/>
    <property type="evidence" value="ECO:0007669"/>
    <property type="project" value="UniProtKB-EC"/>
</dbReference>
<evidence type="ECO:0000256" key="7">
    <source>
        <dbReference type="ARBA" id="ARBA00022839"/>
    </source>
</evidence>
<proteinExistence type="inferred from homology"/>
<protein>
    <recommendedName>
        <fullName evidence="13">DNA 3'-5' helicase</fullName>
        <ecNumber evidence="13">5.6.2.4</ecNumber>
    </recommendedName>
</protein>
<evidence type="ECO:0000256" key="8">
    <source>
        <dbReference type="ARBA" id="ARBA00022840"/>
    </source>
</evidence>
<dbReference type="InterPro" id="IPR038726">
    <property type="entry name" value="PDDEXK_AddAB-type"/>
</dbReference>
<dbReference type="PROSITE" id="PS51217">
    <property type="entry name" value="UVRD_HELICASE_CTER"/>
    <property type="match status" value="1"/>
</dbReference>
<feature type="domain" description="UvrD-like helicase C-terminal" evidence="16">
    <location>
        <begin position="295"/>
        <end position="583"/>
    </location>
</feature>
<dbReference type="InterPro" id="IPR014017">
    <property type="entry name" value="DNA_helicase_UvrD-like_C"/>
</dbReference>
<dbReference type="GO" id="GO:0003677">
    <property type="term" value="F:DNA binding"/>
    <property type="evidence" value="ECO:0007669"/>
    <property type="project" value="UniProtKB-KW"/>
</dbReference>
<gene>
    <name evidence="17" type="ORF">ASZ90_014602</name>
</gene>
<comment type="similarity">
    <text evidence="1">Belongs to the helicase family. UvrD subfamily.</text>
</comment>
<dbReference type="GO" id="GO:0005524">
    <property type="term" value="F:ATP binding"/>
    <property type="evidence" value="ECO:0007669"/>
    <property type="project" value="UniProtKB-KW"/>
</dbReference>
<dbReference type="Gene3D" id="1.10.486.10">
    <property type="entry name" value="PCRA, domain 4"/>
    <property type="match status" value="1"/>
</dbReference>
<dbReference type="InterPro" id="IPR000212">
    <property type="entry name" value="DNA_helicase_UvrD/REP"/>
</dbReference>
<dbReference type="Pfam" id="PF13361">
    <property type="entry name" value="UvrD_C"/>
    <property type="match status" value="1"/>
</dbReference>
<dbReference type="PANTHER" id="PTHR11070:SF2">
    <property type="entry name" value="ATP-DEPENDENT DNA HELICASE SRS2"/>
    <property type="match status" value="1"/>
</dbReference>
<evidence type="ECO:0000256" key="14">
    <source>
        <dbReference type="ARBA" id="ARBA00048988"/>
    </source>
</evidence>